<keyword evidence="5" id="KW-0055">Arginine biosynthesis</keyword>
<dbReference type="EC" id="3.5.1.16" evidence="12"/>
<evidence type="ECO:0000313" key="13">
    <source>
        <dbReference type="Proteomes" id="UP001139319"/>
    </source>
</evidence>
<dbReference type="InterPro" id="IPR002933">
    <property type="entry name" value="Peptidase_M20"/>
</dbReference>
<dbReference type="PROSITE" id="PS00758">
    <property type="entry name" value="ARGE_DAPE_CPG2_1"/>
    <property type="match status" value="1"/>
</dbReference>
<keyword evidence="4" id="KW-0963">Cytoplasm</keyword>
<keyword evidence="7" id="KW-0479">Metal-binding</keyword>
<name>A0A9X2I4Y9_9GAMM</name>
<comment type="caution">
    <text evidence="12">The sequence shown here is derived from an EMBL/GenBank/DDBJ whole genome shotgun (WGS) entry which is preliminary data.</text>
</comment>
<dbReference type="Gene3D" id="3.30.70.360">
    <property type="match status" value="1"/>
</dbReference>
<evidence type="ECO:0000256" key="4">
    <source>
        <dbReference type="ARBA" id="ARBA00022490"/>
    </source>
</evidence>
<dbReference type="InterPro" id="IPR036264">
    <property type="entry name" value="Bact_exopeptidase_dim_dom"/>
</dbReference>
<dbReference type="GO" id="GO:0005737">
    <property type="term" value="C:cytoplasm"/>
    <property type="evidence" value="ECO:0007669"/>
    <property type="project" value="UniProtKB-SubCell"/>
</dbReference>
<dbReference type="RefSeq" id="WP_253969005.1">
    <property type="nucleotide sequence ID" value="NZ_JAMFTH010000006.1"/>
</dbReference>
<dbReference type="GO" id="GO:0008777">
    <property type="term" value="F:acetylornithine deacetylase activity"/>
    <property type="evidence" value="ECO:0007669"/>
    <property type="project" value="UniProtKB-EC"/>
</dbReference>
<keyword evidence="6" id="KW-0028">Amino-acid biosynthesis</keyword>
<gene>
    <name evidence="12" type="primary">argE</name>
    <name evidence="12" type="ORF">M6D89_15500</name>
</gene>
<dbReference type="CDD" id="cd03894">
    <property type="entry name" value="M20_ArgE"/>
    <property type="match status" value="1"/>
</dbReference>
<feature type="domain" description="Peptidase M20 dimerisation" evidence="11">
    <location>
        <begin position="179"/>
        <end position="287"/>
    </location>
</feature>
<dbReference type="SUPFAM" id="SSF55031">
    <property type="entry name" value="Bacterial exopeptidase dimerisation domain"/>
    <property type="match status" value="1"/>
</dbReference>
<evidence type="ECO:0000256" key="3">
    <source>
        <dbReference type="ARBA" id="ARBA00005691"/>
    </source>
</evidence>
<dbReference type="PANTHER" id="PTHR43808:SF1">
    <property type="entry name" value="ACETYLORNITHINE DEACETYLASE"/>
    <property type="match status" value="1"/>
</dbReference>
<evidence type="ECO:0000256" key="6">
    <source>
        <dbReference type="ARBA" id="ARBA00022605"/>
    </source>
</evidence>
<organism evidence="12 13">
    <name type="scientific">Gilvimarinus xylanilyticus</name>
    <dbReference type="NCBI Taxonomy" id="2944139"/>
    <lineage>
        <taxon>Bacteria</taxon>
        <taxon>Pseudomonadati</taxon>
        <taxon>Pseudomonadota</taxon>
        <taxon>Gammaproteobacteria</taxon>
        <taxon>Cellvibrionales</taxon>
        <taxon>Cellvibrionaceae</taxon>
        <taxon>Gilvimarinus</taxon>
    </lineage>
</organism>
<dbReference type="Pfam" id="PF07687">
    <property type="entry name" value="M20_dimer"/>
    <property type="match status" value="1"/>
</dbReference>
<evidence type="ECO:0000256" key="8">
    <source>
        <dbReference type="ARBA" id="ARBA00022801"/>
    </source>
</evidence>
<comment type="similarity">
    <text evidence="3">Belongs to the peptidase M20A family. ArgE subfamily.</text>
</comment>
<dbReference type="GO" id="GO:0046872">
    <property type="term" value="F:metal ion binding"/>
    <property type="evidence" value="ECO:0007669"/>
    <property type="project" value="UniProtKB-KW"/>
</dbReference>
<dbReference type="InterPro" id="IPR001261">
    <property type="entry name" value="ArgE/DapE_CS"/>
</dbReference>
<keyword evidence="13" id="KW-1185">Reference proteome</keyword>
<dbReference type="Gene3D" id="3.40.630.10">
    <property type="entry name" value="Zn peptidases"/>
    <property type="match status" value="1"/>
</dbReference>
<keyword evidence="9" id="KW-0862">Zinc</keyword>
<evidence type="ECO:0000256" key="10">
    <source>
        <dbReference type="ARBA" id="ARBA00023285"/>
    </source>
</evidence>
<comment type="cofactor">
    <cofactor evidence="1">
        <name>Zn(2+)</name>
        <dbReference type="ChEBI" id="CHEBI:29105"/>
    </cofactor>
</comment>
<evidence type="ECO:0000256" key="9">
    <source>
        <dbReference type="ARBA" id="ARBA00022833"/>
    </source>
</evidence>
<evidence type="ECO:0000259" key="11">
    <source>
        <dbReference type="Pfam" id="PF07687"/>
    </source>
</evidence>
<dbReference type="SUPFAM" id="SSF53187">
    <property type="entry name" value="Zn-dependent exopeptidases"/>
    <property type="match status" value="1"/>
</dbReference>
<evidence type="ECO:0000256" key="7">
    <source>
        <dbReference type="ARBA" id="ARBA00022723"/>
    </source>
</evidence>
<dbReference type="AlphaFoldDB" id="A0A9X2I4Y9"/>
<reference evidence="12" key="2">
    <citation type="submission" date="2023-01" db="EMBL/GenBank/DDBJ databases">
        <title>Gilvimarinus xylanilyticus HB14 isolated from Caulerpa lentillifera aquaculture base in Hainan, China.</title>
        <authorList>
            <person name="Zhang Y.-J."/>
        </authorList>
    </citation>
    <scope>NUCLEOTIDE SEQUENCE</scope>
    <source>
        <strain evidence="12">HB14</strain>
    </source>
</reference>
<dbReference type="Pfam" id="PF01546">
    <property type="entry name" value="Peptidase_M20"/>
    <property type="match status" value="1"/>
</dbReference>
<dbReference type="GO" id="GO:0006526">
    <property type="term" value="P:L-arginine biosynthetic process"/>
    <property type="evidence" value="ECO:0007669"/>
    <property type="project" value="UniProtKB-KW"/>
</dbReference>
<keyword evidence="8 12" id="KW-0378">Hydrolase</keyword>
<evidence type="ECO:0000313" key="12">
    <source>
        <dbReference type="EMBL" id="MCP8900713.1"/>
    </source>
</evidence>
<dbReference type="InterPro" id="IPR011650">
    <property type="entry name" value="Peptidase_M20_dimer"/>
</dbReference>
<evidence type="ECO:0000256" key="5">
    <source>
        <dbReference type="ARBA" id="ARBA00022571"/>
    </source>
</evidence>
<reference evidence="12" key="1">
    <citation type="submission" date="2022-05" db="EMBL/GenBank/DDBJ databases">
        <authorList>
            <person name="Sun H.-N."/>
        </authorList>
    </citation>
    <scope>NUCLEOTIDE SEQUENCE</scope>
    <source>
        <strain evidence="12">HB14</strain>
    </source>
</reference>
<dbReference type="NCBIfam" id="NF003474">
    <property type="entry name" value="PRK05111.1"/>
    <property type="match status" value="1"/>
</dbReference>
<evidence type="ECO:0000256" key="1">
    <source>
        <dbReference type="ARBA" id="ARBA00001947"/>
    </source>
</evidence>
<sequence length="390" mass="42782">MSRFDLNRYKSFLHQLVAEPSVSCAVPSWDMSNQKVIERLANWLTEHGFECQIMPVPDHPGKFNLLASIGAGDGGLLFAGHSDTVPYDEHLWQTDPLTLSEKDGRLYGLGATDMKGFFPAVLEAVKDLDAGKLKQPVMVLATADEESSMSGARALAAAGGLKARYAVVGEPTKMTPIHMHKGILMEAVRVKGAAGHSSNPALGNSALEAMHEVMGELIRYRQDLQQRHQNPGFAVSIPTLNLGCIHGGDGANRICGECELHFDLRSIPGMHNDQLREQISGLLTPIAERRQLDIVFSTLFEGVDPFHQDKNSELIRTCERLTGQEATSVAFATEAPFFRDLGLQTVVMGPGSIDQAHQSNEYIDINQLEPAVETLRRMIEHFCMEETPPA</sequence>
<accession>A0A9X2I4Y9</accession>
<dbReference type="Proteomes" id="UP001139319">
    <property type="component" value="Unassembled WGS sequence"/>
</dbReference>
<dbReference type="FunFam" id="3.30.70.360:FF:000003">
    <property type="entry name" value="Acetylornithine deacetylase"/>
    <property type="match status" value="1"/>
</dbReference>
<proteinExistence type="inferred from homology"/>
<dbReference type="InterPro" id="IPR050072">
    <property type="entry name" value="Peptidase_M20A"/>
</dbReference>
<evidence type="ECO:0000256" key="2">
    <source>
        <dbReference type="ARBA" id="ARBA00004496"/>
    </source>
</evidence>
<dbReference type="EMBL" id="JAMFTH010000006">
    <property type="protein sequence ID" value="MCP8900713.1"/>
    <property type="molecule type" value="Genomic_DNA"/>
</dbReference>
<dbReference type="NCBIfam" id="TIGR01892">
    <property type="entry name" value="AcOrn-deacetyl"/>
    <property type="match status" value="1"/>
</dbReference>
<comment type="subcellular location">
    <subcellularLocation>
        <location evidence="2">Cytoplasm</location>
    </subcellularLocation>
</comment>
<dbReference type="InterPro" id="IPR010169">
    <property type="entry name" value="AcOrn-deacetyl"/>
</dbReference>
<protein>
    <submittedName>
        <fullName evidence="12">Acetylornithine deacetylase</fullName>
        <ecNumber evidence="12">3.5.1.16</ecNumber>
    </submittedName>
</protein>
<keyword evidence="10" id="KW-0170">Cobalt</keyword>
<dbReference type="PANTHER" id="PTHR43808">
    <property type="entry name" value="ACETYLORNITHINE DEACETYLASE"/>
    <property type="match status" value="1"/>
</dbReference>